<dbReference type="InterPro" id="IPR011701">
    <property type="entry name" value="MFS"/>
</dbReference>
<dbReference type="EMBL" id="KN838668">
    <property type="protein sequence ID" value="KIJ98481.1"/>
    <property type="molecule type" value="Genomic_DNA"/>
</dbReference>
<dbReference type="Pfam" id="PF07690">
    <property type="entry name" value="MFS_1"/>
    <property type="match status" value="1"/>
</dbReference>
<reference evidence="9" key="2">
    <citation type="submission" date="2015-01" db="EMBL/GenBank/DDBJ databases">
        <title>Evolutionary Origins and Diversification of the Mycorrhizal Mutualists.</title>
        <authorList>
            <consortium name="DOE Joint Genome Institute"/>
            <consortium name="Mycorrhizal Genomics Consortium"/>
            <person name="Kohler A."/>
            <person name="Kuo A."/>
            <person name="Nagy L.G."/>
            <person name="Floudas D."/>
            <person name="Copeland A."/>
            <person name="Barry K.W."/>
            <person name="Cichocki N."/>
            <person name="Veneault-Fourrey C."/>
            <person name="LaButti K."/>
            <person name="Lindquist E.A."/>
            <person name="Lipzen A."/>
            <person name="Lundell T."/>
            <person name="Morin E."/>
            <person name="Murat C."/>
            <person name="Riley R."/>
            <person name="Ohm R."/>
            <person name="Sun H."/>
            <person name="Tunlid A."/>
            <person name="Henrissat B."/>
            <person name="Grigoriev I.V."/>
            <person name="Hibbett D.S."/>
            <person name="Martin F."/>
        </authorList>
    </citation>
    <scope>NUCLEOTIDE SEQUENCE [LARGE SCALE GENOMIC DNA]</scope>
    <source>
        <strain evidence="9">LaAM-08-1</strain>
    </source>
</reference>
<evidence type="ECO:0000256" key="4">
    <source>
        <dbReference type="ARBA" id="ARBA00022989"/>
    </source>
</evidence>
<evidence type="ECO:0000256" key="1">
    <source>
        <dbReference type="ARBA" id="ARBA00004141"/>
    </source>
</evidence>
<dbReference type="InterPro" id="IPR036259">
    <property type="entry name" value="MFS_trans_sf"/>
</dbReference>
<dbReference type="PRINTS" id="PR01035">
    <property type="entry name" value="TCRTETA"/>
</dbReference>
<feature type="transmembrane region" description="Helical" evidence="6">
    <location>
        <begin position="357"/>
        <end position="377"/>
    </location>
</feature>
<feature type="domain" description="Major facilitator superfamily (MFS) profile" evidence="7">
    <location>
        <begin position="40"/>
        <end position="520"/>
    </location>
</feature>
<dbReference type="Proteomes" id="UP000054477">
    <property type="component" value="Unassembled WGS sequence"/>
</dbReference>
<evidence type="ECO:0000256" key="2">
    <source>
        <dbReference type="ARBA" id="ARBA00022448"/>
    </source>
</evidence>
<comment type="subcellular location">
    <subcellularLocation>
        <location evidence="1">Membrane</location>
        <topology evidence="1">Multi-pass membrane protein</topology>
    </subcellularLocation>
</comment>
<feature type="transmembrane region" description="Helical" evidence="6">
    <location>
        <begin position="170"/>
        <end position="193"/>
    </location>
</feature>
<reference evidence="8 9" key="1">
    <citation type="submission" date="2014-04" db="EMBL/GenBank/DDBJ databases">
        <authorList>
            <consortium name="DOE Joint Genome Institute"/>
            <person name="Kuo A."/>
            <person name="Kohler A."/>
            <person name="Nagy L.G."/>
            <person name="Floudas D."/>
            <person name="Copeland A."/>
            <person name="Barry K.W."/>
            <person name="Cichocki N."/>
            <person name="Veneault-Fourrey C."/>
            <person name="LaButti K."/>
            <person name="Lindquist E.A."/>
            <person name="Lipzen A."/>
            <person name="Lundell T."/>
            <person name="Morin E."/>
            <person name="Murat C."/>
            <person name="Sun H."/>
            <person name="Tunlid A."/>
            <person name="Henrissat B."/>
            <person name="Grigoriev I.V."/>
            <person name="Hibbett D.S."/>
            <person name="Martin F."/>
            <person name="Nordberg H.P."/>
            <person name="Cantor M.N."/>
            <person name="Hua S.X."/>
        </authorList>
    </citation>
    <scope>NUCLEOTIDE SEQUENCE [LARGE SCALE GENOMIC DNA]</scope>
    <source>
        <strain evidence="8 9">LaAM-08-1</strain>
    </source>
</reference>
<dbReference type="Gene3D" id="1.20.1250.20">
    <property type="entry name" value="MFS general substrate transporter like domains"/>
    <property type="match status" value="1"/>
</dbReference>
<dbReference type="GO" id="GO:0016020">
    <property type="term" value="C:membrane"/>
    <property type="evidence" value="ECO:0007669"/>
    <property type="project" value="UniProtKB-SubCell"/>
</dbReference>
<evidence type="ECO:0000259" key="7">
    <source>
        <dbReference type="PROSITE" id="PS50850"/>
    </source>
</evidence>
<dbReference type="InterPro" id="IPR020846">
    <property type="entry name" value="MFS_dom"/>
</dbReference>
<dbReference type="HOGENOM" id="CLU_001265_54_6_1"/>
<dbReference type="GO" id="GO:0022857">
    <property type="term" value="F:transmembrane transporter activity"/>
    <property type="evidence" value="ECO:0007669"/>
    <property type="project" value="InterPro"/>
</dbReference>
<feature type="transmembrane region" description="Helical" evidence="6">
    <location>
        <begin position="495"/>
        <end position="515"/>
    </location>
</feature>
<evidence type="ECO:0000256" key="3">
    <source>
        <dbReference type="ARBA" id="ARBA00022692"/>
    </source>
</evidence>
<keyword evidence="5 6" id="KW-0472">Membrane</keyword>
<feature type="transmembrane region" description="Helical" evidence="6">
    <location>
        <begin position="41"/>
        <end position="61"/>
    </location>
</feature>
<dbReference type="OrthoDB" id="419616at2759"/>
<keyword evidence="9" id="KW-1185">Reference proteome</keyword>
<organism evidence="8 9">
    <name type="scientific">Laccaria amethystina LaAM-08-1</name>
    <dbReference type="NCBI Taxonomy" id="1095629"/>
    <lineage>
        <taxon>Eukaryota</taxon>
        <taxon>Fungi</taxon>
        <taxon>Dikarya</taxon>
        <taxon>Basidiomycota</taxon>
        <taxon>Agaricomycotina</taxon>
        <taxon>Agaricomycetes</taxon>
        <taxon>Agaricomycetidae</taxon>
        <taxon>Agaricales</taxon>
        <taxon>Agaricineae</taxon>
        <taxon>Hydnangiaceae</taxon>
        <taxon>Laccaria</taxon>
    </lineage>
</organism>
<feature type="transmembrane region" description="Helical" evidence="6">
    <location>
        <begin position="214"/>
        <end position="236"/>
    </location>
</feature>
<feature type="transmembrane region" description="Helical" evidence="6">
    <location>
        <begin position="322"/>
        <end position="345"/>
    </location>
</feature>
<accession>A0A0C9XLS7</accession>
<keyword evidence="2" id="KW-0813">Transport</keyword>
<dbReference type="PANTHER" id="PTHR23504">
    <property type="entry name" value="MAJOR FACILITATOR SUPERFAMILY DOMAIN-CONTAINING PROTEIN 10"/>
    <property type="match status" value="1"/>
</dbReference>
<protein>
    <recommendedName>
        <fullName evidence="7">Major facilitator superfamily (MFS) profile domain-containing protein</fullName>
    </recommendedName>
</protein>
<keyword evidence="4 6" id="KW-1133">Transmembrane helix</keyword>
<feature type="transmembrane region" description="Helical" evidence="6">
    <location>
        <begin position="113"/>
        <end position="135"/>
    </location>
</feature>
<dbReference type="PANTHER" id="PTHR23504:SF15">
    <property type="entry name" value="MAJOR FACILITATOR SUPERFAMILY (MFS) PROFILE DOMAIN-CONTAINING PROTEIN"/>
    <property type="match status" value="1"/>
</dbReference>
<feature type="transmembrane region" description="Helical" evidence="6">
    <location>
        <begin position="420"/>
        <end position="443"/>
    </location>
</feature>
<dbReference type="AlphaFoldDB" id="A0A0C9XLS7"/>
<feature type="transmembrane region" description="Helical" evidence="6">
    <location>
        <begin position="389"/>
        <end position="408"/>
    </location>
</feature>
<feature type="transmembrane region" description="Helical" evidence="6">
    <location>
        <begin position="81"/>
        <end position="101"/>
    </location>
</feature>
<name>A0A0C9XLS7_9AGAR</name>
<proteinExistence type="predicted"/>
<dbReference type="SUPFAM" id="SSF103473">
    <property type="entry name" value="MFS general substrate transporter"/>
    <property type="match status" value="1"/>
</dbReference>
<keyword evidence="3 6" id="KW-0812">Transmembrane</keyword>
<evidence type="ECO:0000256" key="6">
    <source>
        <dbReference type="SAM" id="Phobius"/>
    </source>
</evidence>
<dbReference type="PROSITE" id="PS50850">
    <property type="entry name" value="MFS"/>
    <property type="match status" value="1"/>
</dbReference>
<evidence type="ECO:0000313" key="9">
    <source>
        <dbReference type="Proteomes" id="UP000054477"/>
    </source>
</evidence>
<gene>
    <name evidence="8" type="ORF">K443DRAFT_133426</name>
</gene>
<sequence>MSTGGREETDVAYFQDDFDNSSGSGSVTPKEKRTPLPKVQLFVLFLIQFAEPITATVIYPFVNQFVRDTGIIGGDERKTGYYAGIIESLFFLAETLTVFQWGWLSDRYGRKPILLLGPLGLTFAMLCFGLSTTFWPLVAYRCMQGIFNGNIGVSKTVLGEITDSSNIADAFALIQLMWTSGITIGPILGGLLSNPAERWPGILGKIRLFQDHPYFLPCAAASLLAFSAFPISLIALKETLPDAAGWRHLADVKRRIMRWTSCSKEKSTPLIGSPTECCNYGSTLPFLSEGSLSVISSESTVTPTSQPPPFQAFLNRPLLMAFLNYGFLAFTDMSHAALLPLMYSTSIPLGGLGLDPFRIGTALGAFGFFNAFVQINFLGRLIRHFGPRGVYMVAYASFLICIGSYPIMSYFAKRAGKVDGIVAAIMTIQLTFQITISMAYGSIQIMFVEYAPGKAALGSTNGIGQMIASGMRSFAPTIASSLFSVSLQHKLVGGYMVYYILLGIIIVGMRLSVLLPTRPQTP</sequence>
<dbReference type="InterPro" id="IPR001958">
    <property type="entry name" value="Tet-R_TetA/multi-R_MdtG-like"/>
</dbReference>
<evidence type="ECO:0000256" key="5">
    <source>
        <dbReference type="ARBA" id="ARBA00023136"/>
    </source>
</evidence>
<evidence type="ECO:0000313" key="8">
    <source>
        <dbReference type="EMBL" id="KIJ98481.1"/>
    </source>
</evidence>